<feature type="transmembrane region" description="Helical" evidence="1">
    <location>
        <begin position="50"/>
        <end position="71"/>
    </location>
</feature>
<dbReference type="Pfam" id="PF20152">
    <property type="entry name" value="DUF6534"/>
    <property type="match status" value="1"/>
</dbReference>
<dbReference type="PANTHER" id="PTHR40465">
    <property type="entry name" value="CHROMOSOME 1, WHOLE GENOME SHOTGUN SEQUENCE"/>
    <property type="match status" value="1"/>
</dbReference>
<keyword evidence="1" id="KW-0812">Transmembrane</keyword>
<gene>
    <name evidence="3" type="ORF">MSAN_01517800</name>
</gene>
<dbReference type="AlphaFoldDB" id="A0A8H6Y379"/>
<organism evidence="3 4">
    <name type="scientific">Mycena sanguinolenta</name>
    <dbReference type="NCBI Taxonomy" id="230812"/>
    <lineage>
        <taxon>Eukaryota</taxon>
        <taxon>Fungi</taxon>
        <taxon>Dikarya</taxon>
        <taxon>Basidiomycota</taxon>
        <taxon>Agaricomycotina</taxon>
        <taxon>Agaricomycetes</taxon>
        <taxon>Agaricomycetidae</taxon>
        <taxon>Agaricales</taxon>
        <taxon>Marasmiineae</taxon>
        <taxon>Mycenaceae</taxon>
        <taxon>Mycena</taxon>
    </lineage>
</organism>
<dbReference type="OrthoDB" id="2535105at2759"/>
<keyword evidence="1" id="KW-0472">Membrane</keyword>
<feature type="transmembrane region" description="Helical" evidence="1">
    <location>
        <begin position="160"/>
        <end position="184"/>
    </location>
</feature>
<dbReference type="InterPro" id="IPR045339">
    <property type="entry name" value="DUF6534"/>
</dbReference>
<feature type="transmembrane region" description="Helical" evidence="1">
    <location>
        <begin position="126"/>
        <end position="148"/>
    </location>
</feature>
<evidence type="ECO:0000259" key="2">
    <source>
        <dbReference type="Pfam" id="PF20152"/>
    </source>
</evidence>
<sequence length="298" mass="32988">MDPFASFNPNPTLGALQIGVLVSAVLFGVATMQTYIYFTRFPEDSRKMKALTVFVWACDVAHVISFGHLLYTWTITDYGQPERLFGVPPKSLSASTFFSGLTPACVQSFFAFRIYAFTKKAYIPSLIWFMAFLHLLGRVVLFGGTLHASSIAVSAKQWEWLITTIWCLSVVADVVITTTMVVVLRAQRSYALRSTAAVMDKLIVWTIETGMITSASSIIVLACFVAMKGNFIWLAFHAVSMQLFSNSLLANLNSRAALRTQNSMFLESIVSITPPYGVHVETVRQVAYSAEPLRKTSG</sequence>
<proteinExistence type="predicted"/>
<dbReference type="EMBL" id="JACAZH010000012">
    <property type="protein sequence ID" value="KAF7353298.1"/>
    <property type="molecule type" value="Genomic_DNA"/>
</dbReference>
<evidence type="ECO:0000256" key="1">
    <source>
        <dbReference type="SAM" id="Phobius"/>
    </source>
</evidence>
<accession>A0A8H6Y379</accession>
<feature type="transmembrane region" description="Helical" evidence="1">
    <location>
        <begin position="15"/>
        <end position="38"/>
    </location>
</feature>
<feature type="transmembrane region" description="Helical" evidence="1">
    <location>
        <begin position="233"/>
        <end position="252"/>
    </location>
</feature>
<name>A0A8H6Y379_9AGAR</name>
<protein>
    <recommendedName>
        <fullName evidence="2">DUF6534 domain-containing protein</fullName>
    </recommendedName>
</protein>
<reference evidence="3" key="1">
    <citation type="submission" date="2020-05" db="EMBL/GenBank/DDBJ databases">
        <title>Mycena genomes resolve the evolution of fungal bioluminescence.</title>
        <authorList>
            <person name="Tsai I.J."/>
        </authorList>
    </citation>
    <scope>NUCLEOTIDE SEQUENCE</scope>
    <source>
        <strain evidence="3">160909Yilan</strain>
    </source>
</reference>
<feature type="domain" description="DUF6534" evidence="2">
    <location>
        <begin position="169"/>
        <end position="256"/>
    </location>
</feature>
<comment type="caution">
    <text evidence="3">The sequence shown here is derived from an EMBL/GenBank/DDBJ whole genome shotgun (WGS) entry which is preliminary data.</text>
</comment>
<dbReference type="PANTHER" id="PTHR40465:SF1">
    <property type="entry name" value="DUF6534 DOMAIN-CONTAINING PROTEIN"/>
    <property type="match status" value="1"/>
</dbReference>
<dbReference type="Proteomes" id="UP000623467">
    <property type="component" value="Unassembled WGS sequence"/>
</dbReference>
<keyword evidence="4" id="KW-1185">Reference proteome</keyword>
<keyword evidence="1" id="KW-1133">Transmembrane helix</keyword>
<evidence type="ECO:0000313" key="4">
    <source>
        <dbReference type="Proteomes" id="UP000623467"/>
    </source>
</evidence>
<feature type="transmembrane region" description="Helical" evidence="1">
    <location>
        <begin position="91"/>
        <end position="114"/>
    </location>
</feature>
<feature type="transmembrane region" description="Helical" evidence="1">
    <location>
        <begin position="205"/>
        <end position="227"/>
    </location>
</feature>
<evidence type="ECO:0000313" key="3">
    <source>
        <dbReference type="EMBL" id="KAF7353298.1"/>
    </source>
</evidence>